<dbReference type="Proteomes" id="UP000324222">
    <property type="component" value="Unassembled WGS sequence"/>
</dbReference>
<accession>A0A5B7IMG2</accession>
<name>A0A5B7IMG2_PORTR</name>
<proteinExistence type="predicted"/>
<evidence type="ECO:0000313" key="1">
    <source>
        <dbReference type="EMBL" id="MPC83663.1"/>
    </source>
</evidence>
<dbReference type="EMBL" id="VSRR010063094">
    <property type="protein sequence ID" value="MPC83663.1"/>
    <property type="molecule type" value="Genomic_DNA"/>
</dbReference>
<gene>
    <name evidence="1" type="ORF">E2C01_078378</name>
</gene>
<organism evidence="1 2">
    <name type="scientific">Portunus trituberculatus</name>
    <name type="common">Swimming crab</name>
    <name type="synonym">Neptunus trituberculatus</name>
    <dbReference type="NCBI Taxonomy" id="210409"/>
    <lineage>
        <taxon>Eukaryota</taxon>
        <taxon>Metazoa</taxon>
        <taxon>Ecdysozoa</taxon>
        <taxon>Arthropoda</taxon>
        <taxon>Crustacea</taxon>
        <taxon>Multicrustacea</taxon>
        <taxon>Malacostraca</taxon>
        <taxon>Eumalacostraca</taxon>
        <taxon>Eucarida</taxon>
        <taxon>Decapoda</taxon>
        <taxon>Pleocyemata</taxon>
        <taxon>Brachyura</taxon>
        <taxon>Eubrachyura</taxon>
        <taxon>Portunoidea</taxon>
        <taxon>Portunidae</taxon>
        <taxon>Portuninae</taxon>
        <taxon>Portunus</taxon>
    </lineage>
</organism>
<sequence>MSGISLATKEVVMVRLGSVFKRGAVCLGTPGRDGFMRLGTDGYVCHMPHCRGKKINWRSNSIEKQRKWSVAGESTEGREED</sequence>
<dbReference type="AlphaFoldDB" id="A0A5B7IMG2"/>
<comment type="caution">
    <text evidence="1">The sequence shown here is derived from an EMBL/GenBank/DDBJ whole genome shotgun (WGS) entry which is preliminary data.</text>
</comment>
<protein>
    <submittedName>
        <fullName evidence="1">Uncharacterized protein</fullName>
    </submittedName>
</protein>
<reference evidence="1 2" key="1">
    <citation type="submission" date="2019-05" db="EMBL/GenBank/DDBJ databases">
        <title>Another draft genome of Portunus trituberculatus and its Hox gene families provides insights of decapod evolution.</title>
        <authorList>
            <person name="Jeong J.-H."/>
            <person name="Song I."/>
            <person name="Kim S."/>
            <person name="Choi T."/>
            <person name="Kim D."/>
            <person name="Ryu S."/>
            <person name="Kim W."/>
        </authorList>
    </citation>
    <scope>NUCLEOTIDE SEQUENCE [LARGE SCALE GENOMIC DNA]</scope>
    <source>
        <tissue evidence="1">Muscle</tissue>
    </source>
</reference>
<evidence type="ECO:0000313" key="2">
    <source>
        <dbReference type="Proteomes" id="UP000324222"/>
    </source>
</evidence>
<keyword evidence="2" id="KW-1185">Reference proteome</keyword>